<feature type="compositionally biased region" description="Basic and acidic residues" evidence="1">
    <location>
        <begin position="11"/>
        <end position="27"/>
    </location>
</feature>
<sequence length="316" mass="35667">MDQLKKFNQWLKEHSTTKKAEEKKPEEEPVLEEEEQEEEIGNLLQQYGILLEYERMQDLLPSGMYVLPCFDSVLTWQGALFVRQGLYKGAVFKFRLVLPEEYPEQAPDLFFTSDVFHPMVDPQTGQVELVSLFPEWQPGRDFAAFALPHLHRAFLRREYFANTARPALNPEARQLFISDPAAFAERARLCANNSLDHVFDNPSGSTLQFTKGPAEAHDAILEHLKAEATAPLEERKNTFIDWFCDHYAQKRTRVGVAQGEAEAETILLDAKGQQVGKAGYPKPSAPKAAPSILSRSSILNQSATSSASAHDKEEVF</sequence>
<dbReference type="Gene3D" id="3.10.110.10">
    <property type="entry name" value="Ubiquitin Conjugating Enzyme"/>
    <property type="match status" value="1"/>
</dbReference>
<comment type="caution">
    <text evidence="3">The sequence shown here is derived from an EMBL/GenBank/DDBJ whole genome shotgun (WGS) entry which is preliminary data.</text>
</comment>
<proteinExistence type="predicted"/>
<feature type="domain" description="UBC core" evidence="2">
    <location>
        <begin position="44"/>
        <end position="196"/>
    </location>
</feature>
<dbReference type="InterPro" id="IPR000608">
    <property type="entry name" value="UBC"/>
</dbReference>
<dbReference type="InterPro" id="IPR050113">
    <property type="entry name" value="Ub_conjugating_enzyme"/>
</dbReference>
<feature type="compositionally biased region" description="Low complexity" evidence="1">
    <location>
        <begin position="276"/>
        <end position="291"/>
    </location>
</feature>
<evidence type="ECO:0000313" key="4">
    <source>
        <dbReference type="Proteomes" id="UP001642464"/>
    </source>
</evidence>
<evidence type="ECO:0000313" key="3">
    <source>
        <dbReference type="EMBL" id="CAK9067896.1"/>
    </source>
</evidence>
<dbReference type="Pfam" id="PF00179">
    <property type="entry name" value="UQ_con"/>
    <property type="match status" value="1"/>
</dbReference>
<feature type="region of interest" description="Disordered" evidence="1">
    <location>
        <begin position="1"/>
        <end position="36"/>
    </location>
</feature>
<evidence type="ECO:0000259" key="2">
    <source>
        <dbReference type="PROSITE" id="PS50127"/>
    </source>
</evidence>
<organism evidence="3 4">
    <name type="scientific">Durusdinium trenchii</name>
    <dbReference type="NCBI Taxonomy" id="1381693"/>
    <lineage>
        <taxon>Eukaryota</taxon>
        <taxon>Sar</taxon>
        <taxon>Alveolata</taxon>
        <taxon>Dinophyceae</taxon>
        <taxon>Suessiales</taxon>
        <taxon>Symbiodiniaceae</taxon>
        <taxon>Durusdinium</taxon>
    </lineage>
</organism>
<protein>
    <submittedName>
        <fullName evidence="3">Protein crossbronx homolog</fullName>
    </submittedName>
</protein>
<reference evidence="3 4" key="1">
    <citation type="submission" date="2024-02" db="EMBL/GenBank/DDBJ databases">
        <authorList>
            <person name="Chen Y."/>
            <person name="Shah S."/>
            <person name="Dougan E. K."/>
            <person name="Thang M."/>
            <person name="Chan C."/>
        </authorList>
    </citation>
    <scope>NUCLEOTIDE SEQUENCE [LARGE SCALE GENOMIC DNA]</scope>
</reference>
<dbReference type="InterPro" id="IPR016135">
    <property type="entry name" value="UBQ-conjugating_enzyme/RWD"/>
</dbReference>
<keyword evidence="4" id="KW-1185">Reference proteome</keyword>
<feature type="region of interest" description="Disordered" evidence="1">
    <location>
        <begin position="273"/>
        <end position="293"/>
    </location>
</feature>
<evidence type="ECO:0000256" key="1">
    <source>
        <dbReference type="SAM" id="MobiDB-lite"/>
    </source>
</evidence>
<name>A0ABP0NWM6_9DINO</name>
<dbReference type="PANTHER" id="PTHR24067">
    <property type="entry name" value="UBIQUITIN-CONJUGATING ENZYME E2"/>
    <property type="match status" value="1"/>
</dbReference>
<dbReference type="SMART" id="SM00212">
    <property type="entry name" value="UBCc"/>
    <property type="match status" value="1"/>
</dbReference>
<dbReference type="EMBL" id="CAXAMM010031335">
    <property type="protein sequence ID" value="CAK9067896.1"/>
    <property type="molecule type" value="Genomic_DNA"/>
</dbReference>
<accession>A0ABP0NWM6</accession>
<gene>
    <name evidence="3" type="ORF">SCF082_LOCUS34289</name>
</gene>
<dbReference type="PROSITE" id="PS50127">
    <property type="entry name" value="UBC_2"/>
    <property type="match status" value="1"/>
</dbReference>
<dbReference type="SUPFAM" id="SSF54495">
    <property type="entry name" value="UBC-like"/>
    <property type="match status" value="1"/>
</dbReference>
<dbReference type="CDD" id="cd23814">
    <property type="entry name" value="UEV_AKTIP"/>
    <property type="match status" value="1"/>
</dbReference>
<dbReference type="Proteomes" id="UP001642464">
    <property type="component" value="Unassembled WGS sequence"/>
</dbReference>